<comment type="caution">
    <text evidence="8">The sequence shown here is derived from an EMBL/GenBank/DDBJ whole genome shotgun (WGS) entry which is preliminary data.</text>
</comment>
<keyword evidence="3 6" id="KW-0133">Cell shape</keyword>
<keyword evidence="4 6" id="KW-0573">Peptidoglycan synthesis</keyword>
<evidence type="ECO:0000256" key="1">
    <source>
        <dbReference type="ARBA" id="ARBA00004752"/>
    </source>
</evidence>
<dbReference type="InterPro" id="IPR050979">
    <property type="entry name" value="LD-transpeptidase"/>
</dbReference>
<dbReference type="SUPFAM" id="SSF141523">
    <property type="entry name" value="L,D-transpeptidase catalytic domain-like"/>
    <property type="match status" value="1"/>
</dbReference>
<dbReference type="GO" id="GO:0071972">
    <property type="term" value="F:peptidoglycan L,D-transpeptidase activity"/>
    <property type="evidence" value="ECO:0007669"/>
    <property type="project" value="TreeGrafter"/>
</dbReference>
<comment type="pathway">
    <text evidence="1 6">Cell wall biogenesis; peptidoglycan biosynthesis.</text>
</comment>
<dbReference type="UniPathway" id="UPA00219"/>
<evidence type="ECO:0000313" key="9">
    <source>
        <dbReference type="Proteomes" id="UP000051639"/>
    </source>
</evidence>
<dbReference type="STRING" id="1203076.GCA_000312405_01665"/>
<dbReference type="eggNOG" id="COG1376">
    <property type="taxonomic scope" value="Bacteria"/>
</dbReference>
<dbReference type="GO" id="GO:0008360">
    <property type="term" value="P:regulation of cell shape"/>
    <property type="evidence" value="ECO:0007669"/>
    <property type="project" value="UniProtKB-UniRule"/>
</dbReference>
<dbReference type="GO" id="GO:0005576">
    <property type="term" value="C:extracellular region"/>
    <property type="evidence" value="ECO:0007669"/>
    <property type="project" value="TreeGrafter"/>
</dbReference>
<keyword evidence="5 6" id="KW-0961">Cell wall biogenesis/degradation</keyword>
<gene>
    <name evidence="8" type="ORF">IV41_GL001450</name>
</gene>
<dbReference type="GO" id="GO:0071555">
    <property type="term" value="P:cell wall organization"/>
    <property type="evidence" value="ECO:0007669"/>
    <property type="project" value="UniProtKB-UniRule"/>
</dbReference>
<accession>A0A0R2GS43</accession>
<dbReference type="PANTHER" id="PTHR30582">
    <property type="entry name" value="L,D-TRANSPEPTIDASE"/>
    <property type="match status" value="1"/>
</dbReference>
<protein>
    <submittedName>
        <fullName evidence="8">Cell surface protein</fullName>
    </submittedName>
</protein>
<evidence type="ECO:0000256" key="2">
    <source>
        <dbReference type="ARBA" id="ARBA00022679"/>
    </source>
</evidence>
<evidence type="ECO:0000313" key="8">
    <source>
        <dbReference type="EMBL" id="KRN43682.1"/>
    </source>
</evidence>
<organism evidence="8 9">
    <name type="scientific">Limosilactobacillus ingluviei</name>
    <dbReference type="NCBI Taxonomy" id="148604"/>
    <lineage>
        <taxon>Bacteria</taxon>
        <taxon>Bacillati</taxon>
        <taxon>Bacillota</taxon>
        <taxon>Bacilli</taxon>
        <taxon>Lactobacillales</taxon>
        <taxon>Lactobacillaceae</taxon>
        <taxon>Limosilactobacillus</taxon>
    </lineage>
</organism>
<evidence type="ECO:0000256" key="6">
    <source>
        <dbReference type="PROSITE-ProRule" id="PRU01373"/>
    </source>
</evidence>
<dbReference type="PATRIC" id="fig|148604.4.peg.1485"/>
<dbReference type="Proteomes" id="UP000051639">
    <property type="component" value="Unassembled WGS sequence"/>
</dbReference>
<evidence type="ECO:0000256" key="4">
    <source>
        <dbReference type="ARBA" id="ARBA00022984"/>
    </source>
</evidence>
<dbReference type="AlphaFoldDB" id="A0A0R2GS43"/>
<evidence type="ECO:0000256" key="3">
    <source>
        <dbReference type="ARBA" id="ARBA00022960"/>
    </source>
</evidence>
<evidence type="ECO:0000259" key="7">
    <source>
        <dbReference type="PROSITE" id="PS52029"/>
    </source>
</evidence>
<keyword evidence="2" id="KW-0808">Transferase</keyword>
<dbReference type="InterPro" id="IPR038063">
    <property type="entry name" value="Transpep_catalytic_dom"/>
</dbReference>
<name>A0A0R2GS43_9LACO</name>
<sequence>MHFSLKKIRPLLVALGVALLSLTAIPVLSHAQSTPYWMRPSEKQAYPDVNRHPGMWILVSKKTERTYLIDHGKVLYTMLASTGTKGANATPTGTFQIEAERGDFFYNQSSGEGAKYWVSWKDHGIYLFHSVPTDANGNFIKSEANQLGKKAASHGCVRLSVADAKWMYQNIKQGTKVVISDSGNLKQLIKQNS</sequence>
<dbReference type="RefSeq" id="WP_082623450.1">
    <property type="nucleotide sequence ID" value="NZ_CANCWM010000015.1"/>
</dbReference>
<reference evidence="8 9" key="1">
    <citation type="journal article" date="2015" name="Genome Announc.">
        <title>Expanding the biotechnology potential of lactobacilli through comparative genomics of 213 strains and associated genera.</title>
        <authorList>
            <person name="Sun Z."/>
            <person name="Harris H.M."/>
            <person name="McCann A."/>
            <person name="Guo C."/>
            <person name="Argimon S."/>
            <person name="Zhang W."/>
            <person name="Yang X."/>
            <person name="Jeffery I.B."/>
            <person name="Cooney J.C."/>
            <person name="Kagawa T.F."/>
            <person name="Liu W."/>
            <person name="Song Y."/>
            <person name="Salvetti E."/>
            <person name="Wrobel A."/>
            <person name="Rasinkangas P."/>
            <person name="Parkhill J."/>
            <person name="Rea M.C."/>
            <person name="O'Sullivan O."/>
            <person name="Ritari J."/>
            <person name="Douillard F.P."/>
            <person name="Paul Ross R."/>
            <person name="Yang R."/>
            <person name="Briner A.E."/>
            <person name="Felis G.E."/>
            <person name="de Vos W.M."/>
            <person name="Barrangou R."/>
            <person name="Klaenhammer T.R."/>
            <person name="Caufield P.W."/>
            <person name="Cui Y."/>
            <person name="Zhang H."/>
            <person name="O'Toole P.W."/>
        </authorList>
    </citation>
    <scope>NUCLEOTIDE SEQUENCE [LARGE SCALE GENOMIC DNA]</scope>
    <source>
        <strain evidence="8 9">DSM 14792</strain>
    </source>
</reference>
<dbReference type="PANTHER" id="PTHR30582:SF2">
    <property type="entry name" value="L,D-TRANSPEPTIDASE YCIB-RELATED"/>
    <property type="match status" value="1"/>
</dbReference>
<dbReference type="OrthoDB" id="177750at2"/>
<dbReference type="InterPro" id="IPR005490">
    <property type="entry name" value="LD_TPept_cat_dom"/>
</dbReference>
<keyword evidence="9" id="KW-1185">Reference proteome</keyword>
<evidence type="ECO:0000256" key="5">
    <source>
        <dbReference type="ARBA" id="ARBA00023316"/>
    </source>
</evidence>
<dbReference type="Gene3D" id="2.40.440.10">
    <property type="entry name" value="L,D-transpeptidase catalytic domain-like"/>
    <property type="match status" value="1"/>
</dbReference>
<feature type="domain" description="L,D-TPase catalytic" evidence="7">
    <location>
        <begin position="55"/>
        <end position="180"/>
    </location>
</feature>
<dbReference type="Pfam" id="PF03734">
    <property type="entry name" value="YkuD"/>
    <property type="match status" value="1"/>
</dbReference>
<dbReference type="EMBL" id="JQBA01000040">
    <property type="protein sequence ID" value="KRN43682.1"/>
    <property type="molecule type" value="Genomic_DNA"/>
</dbReference>
<dbReference type="GO" id="GO:0016740">
    <property type="term" value="F:transferase activity"/>
    <property type="evidence" value="ECO:0007669"/>
    <property type="project" value="UniProtKB-KW"/>
</dbReference>
<proteinExistence type="predicted"/>
<feature type="active site" description="Nucleophile" evidence="6">
    <location>
        <position position="156"/>
    </location>
</feature>
<dbReference type="CDD" id="cd16913">
    <property type="entry name" value="YkuD_like"/>
    <property type="match status" value="1"/>
</dbReference>
<feature type="active site" description="Proton donor/acceptor" evidence="6">
    <location>
        <position position="129"/>
    </location>
</feature>
<dbReference type="GO" id="GO:0018104">
    <property type="term" value="P:peptidoglycan-protein cross-linking"/>
    <property type="evidence" value="ECO:0007669"/>
    <property type="project" value="TreeGrafter"/>
</dbReference>
<dbReference type="PROSITE" id="PS52029">
    <property type="entry name" value="LD_TPASE"/>
    <property type="match status" value="1"/>
</dbReference>